<dbReference type="SUPFAM" id="SSF53474">
    <property type="entry name" value="alpha/beta-Hydrolases"/>
    <property type="match status" value="1"/>
</dbReference>
<dbReference type="Proteomes" id="UP000815325">
    <property type="component" value="Unassembled WGS sequence"/>
</dbReference>
<evidence type="ECO:0000313" key="3">
    <source>
        <dbReference type="Proteomes" id="UP000815325"/>
    </source>
</evidence>
<proteinExistence type="predicted"/>
<accession>A0ABQ7G3B0</accession>
<dbReference type="Gene3D" id="3.40.50.1820">
    <property type="entry name" value="alpha/beta hydrolase"/>
    <property type="match status" value="1"/>
</dbReference>
<dbReference type="InterPro" id="IPR029058">
    <property type="entry name" value="AB_hydrolase_fold"/>
</dbReference>
<gene>
    <name evidence="2" type="ORF">DUNSADRAFT_16598</name>
</gene>
<reference evidence="2" key="1">
    <citation type="submission" date="2017-08" db="EMBL/GenBank/DDBJ databases">
        <authorList>
            <person name="Polle J.E."/>
            <person name="Barry K."/>
            <person name="Cushman J."/>
            <person name="Schmutz J."/>
            <person name="Tran D."/>
            <person name="Hathwaick L.T."/>
            <person name="Yim W.C."/>
            <person name="Jenkins J."/>
            <person name="Mckie-Krisberg Z.M."/>
            <person name="Prochnik S."/>
            <person name="Lindquist E."/>
            <person name="Dockter R.B."/>
            <person name="Adam C."/>
            <person name="Molina H."/>
            <person name="Bunkerborg J."/>
            <person name="Jin E."/>
            <person name="Buchheim M."/>
            <person name="Magnuson J."/>
        </authorList>
    </citation>
    <scope>NUCLEOTIDE SEQUENCE</scope>
    <source>
        <strain evidence="2">CCAP 19/18</strain>
    </source>
</reference>
<evidence type="ECO:0000256" key="1">
    <source>
        <dbReference type="ARBA" id="ARBA00022801"/>
    </source>
</evidence>
<protein>
    <submittedName>
        <fullName evidence="2">Alpha/Beta hydrolase protein</fullName>
    </submittedName>
</protein>
<evidence type="ECO:0000313" key="2">
    <source>
        <dbReference type="EMBL" id="KAF5829085.1"/>
    </source>
</evidence>
<keyword evidence="1 2" id="KW-0378">Hydrolase</keyword>
<dbReference type="PANTHER" id="PTHR11247">
    <property type="entry name" value="PALMITOYL-PROTEIN THIOESTERASE/DOLICHYLDIPHOSPHATASE 1"/>
    <property type="match status" value="1"/>
</dbReference>
<sequence length="85" mass="9101">MHAFSCQVAKVCAEMKGMSELADGFNAVGFSQGGQFMRALVERCSHEGIQARTLITLGAQHQGISSVPGCRWVAASSMEAKTIWP</sequence>
<dbReference type="GO" id="GO:0016787">
    <property type="term" value="F:hydrolase activity"/>
    <property type="evidence" value="ECO:0007669"/>
    <property type="project" value="UniProtKB-KW"/>
</dbReference>
<comment type="caution">
    <text evidence="2">The sequence shown here is derived from an EMBL/GenBank/DDBJ whole genome shotgun (WGS) entry which is preliminary data.</text>
</comment>
<dbReference type="EMBL" id="MU070205">
    <property type="protein sequence ID" value="KAF5829085.1"/>
    <property type="molecule type" value="Genomic_DNA"/>
</dbReference>
<keyword evidence="3" id="KW-1185">Reference proteome</keyword>
<organism evidence="2 3">
    <name type="scientific">Dunaliella salina</name>
    <name type="common">Green alga</name>
    <name type="synonym">Protococcus salinus</name>
    <dbReference type="NCBI Taxonomy" id="3046"/>
    <lineage>
        <taxon>Eukaryota</taxon>
        <taxon>Viridiplantae</taxon>
        <taxon>Chlorophyta</taxon>
        <taxon>core chlorophytes</taxon>
        <taxon>Chlorophyceae</taxon>
        <taxon>CS clade</taxon>
        <taxon>Chlamydomonadales</taxon>
        <taxon>Dunaliellaceae</taxon>
        <taxon>Dunaliella</taxon>
    </lineage>
</organism>
<dbReference type="PANTHER" id="PTHR11247:SF8">
    <property type="entry name" value="PALMITOYL-PROTEIN THIOESTERASE 1"/>
    <property type="match status" value="1"/>
</dbReference>
<name>A0ABQ7G3B0_DUNSA</name>
<dbReference type="Pfam" id="PF02089">
    <property type="entry name" value="Palm_thioest"/>
    <property type="match status" value="1"/>
</dbReference>